<feature type="transmembrane region" description="Helical" evidence="1">
    <location>
        <begin position="151"/>
        <end position="169"/>
    </location>
</feature>
<feature type="transmembrane region" description="Helical" evidence="1">
    <location>
        <begin position="86"/>
        <end position="105"/>
    </location>
</feature>
<dbReference type="Proteomes" id="UP000548787">
    <property type="component" value="Unassembled WGS sequence"/>
</dbReference>
<accession>A0A7W1T8T5</accession>
<dbReference type="RefSeq" id="WP_181677622.1">
    <property type="nucleotide sequence ID" value="NZ_JABJVM010000020.1"/>
</dbReference>
<reference evidence="3 4" key="1">
    <citation type="submission" date="2020-05" db="EMBL/GenBank/DDBJ databases">
        <authorList>
            <person name="Carlin C.R."/>
        </authorList>
    </citation>
    <scope>NUCLEOTIDE SEQUENCE [LARGE SCALE GENOMIC DNA]</scope>
    <source>
        <strain evidence="3 4">FSL W9-0585</strain>
    </source>
</reference>
<evidence type="ECO:0000259" key="2">
    <source>
        <dbReference type="Pfam" id="PF04892"/>
    </source>
</evidence>
<feature type="transmembrane region" description="Helical" evidence="1">
    <location>
        <begin position="41"/>
        <end position="66"/>
    </location>
</feature>
<dbReference type="Pfam" id="PF04892">
    <property type="entry name" value="VanZ"/>
    <property type="match status" value="1"/>
</dbReference>
<comment type="caution">
    <text evidence="3">The sequence shown here is derived from an EMBL/GenBank/DDBJ whole genome shotgun (WGS) entry which is preliminary data.</text>
</comment>
<reference evidence="3 4" key="2">
    <citation type="submission" date="2020-08" db="EMBL/GenBank/DDBJ databases">
        <title>Listeria ohnekaius sp. nov. and Listeria portnoyii sp. nov. isolated from non-agricultural and natural environments.</title>
        <authorList>
            <person name="Weller D."/>
            <person name="Belias A.M."/>
            <person name="Liao J."/>
            <person name="Guo S."/>
            <person name="Orsi R.H."/>
            <person name="Wiedmann M."/>
        </authorList>
    </citation>
    <scope>NUCLEOTIDE SEQUENCE [LARGE SCALE GENOMIC DNA]</scope>
    <source>
        <strain evidence="3 4">FSL W9-0585</strain>
    </source>
</reference>
<dbReference type="EMBL" id="JABJVM010000020">
    <property type="protein sequence ID" value="MBA3927539.1"/>
    <property type="molecule type" value="Genomic_DNA"/>
</dbReference>
<feature type="transmembrane region" description="Helical" evidence="1">
    <location>
        <begin position="117"/>
        <end position="139"/>
    </location>
</feature>
<name>A0A7W1T8T5_9LIST</name>
<dbReference type="PANTHER" id="PTHR36834:SF1">
    <property type="entry name" value="INTEGRAL MEMBRANE PROTEIN"/>
    <property type="match status" value="1"/>
</dbReference>
<dbReference type="PANTHER" id="PTHR36834">
    <property type="entry name" value="MEMBRANE PROTEIN-RELATED"/>
    <property type="match status" value="1"/>
</dbReference>
<keyword evidence="1" id="KW-0812">Transmembrane</keyword>
<keyword evidence="1" id="KW-1133">Transmembrane helix</keyword>
<evidence type="ECO:0000313" key="4">
    <source>
        <dbReference type="Proteomes" id="UP000548787"/>
    </source>
</evidence>
<evidence type="ECO:0000313" key="3">
    <source>
        <dbReference type="EMBL" id="MBA3927539.1"/>
    </source>
</evidence>
<organism evidence="3 4">
    <name type="scientific">Listeria rustica</name>
    <dbReference type="NCBI Taxonomy" id="2713503"/>
    <lineage>
        <taxon>Bacteria</taxon>
        <taxon>Bacillati</taxon>
        <taxon>Bacillota</taxon>
        <taxon>Bacilli</taxon>
        <taxon>Bacillales</taxon>
        <taxon>Listeriaceae</taxon>
        <taxon>Listeria</taxon>
    </lineage>
</organism>
<sequence>MDITYDPFLIIILAISILVVMVITLVFLLKAKKFDRYYFATILFGVYLVFLIKFVIFPFTIFGNLLDAGSYAITDYVNVIPFMQGAGLYQIMGNVMLLFPFGVYVSVIKPKLSFGRVFCVGLLTSVMIESVQLFLDIVFIYPNHFMDITDVILNVSGFVLGCLICRISFIRNMYQIEKN</sequence>
<keyword evidence="1" id="KW-0472">Membrane</keyword>
<evidence type="ECO:0000256" key="1">
    <source>
        <dbReference type="SAM" id="Phobius"/>
    </source>
</evidence>
<dbReference type="AlphaFoldDB" id="A0A7W1T8T5"/>
<gene>
    <name evidence="3" type="ORF">HPK16_14465</name>
</gene>
<protein>
    <submittedName>
        <fullName evidence="3">VanZ family protein</fullName>
    </submittedName>
</protein>
<keyword evidence="4" id="KW-1185">Reference proteome</keyword>
<feature type="transmembrane region" description="Helical" evidence="1">
    <location>
        <begin position="6"/>
        <end position="29"/>
    </location>
</feature>
<feature type="domain" description="VanZ-like" evidence="2">
    <location>
        <begin position="44"/>
        <end position="167"/>
    </location>
</feature>
<dbReference type="InterPro" id="IPR006976">
    <property type="entry name" value="VanZ-like"/>
</dbReference>
<proteinExistence type="predicted"/>
<dbReference type="InterPro" id="IPR053150">
    <property type="entry name" value="Teicoplanin_resist-assoc"/>
</dbReference>